<dbReference type="InterPro" id="IPR002401">
    <property type="entry name" value="Cyt_P450_E_grp-I"/>
</dbReference>
<sequence length="540" mass="60556">MNYYVNLGAFLLLLPLWTTWALYGNYRLTKSTGLPILLSPVDPINPFWVLLRPYVNPLFSRLPLKLGYFTQYNKLGWEWHDKNRLHTTHGSVFVIVTPTRNHLIIADKDACEYVFKHLREWPMNPAFSAPLEIFGSNVGTADGHAWQRQRKITNVAFNEKNSTLVWNEATKQAEQMLHSWVQAPNVVTSTVQDVNLLALHVLAGAGFGMSFDFDSPLTAVSPGHTMSYRDALQALMDNIVLAYFVSMLKLPLLLLPDAMRRVAIGIDEFKQYTADMVKTEREAYVPGSKSSARVNLLSSIVRASIEAENSKEGGEPGMLTRGSLSNEELLGNLYAFNVAGQDITASTITYATAMLACNPECQRWVREEIDSVCGTKRIRDFQYEQVFPRLVRYQAIMYETLRLFPPLPSVPRYTGESYSHLPLGSKMHAIPPHTAVWGNVAAVQTDEQYWGDDATVWRPNRWIRHGGVGDGEELIETVEHSYIPWASGPRVCPGKKFAQVEIVAVIASMMQSHVVAPVLDGGETEAAARERIARVVATRT</sequence>
<keyword evidence="2" id="KW-0349">Heme</keyword>
<reference evidence="3" key="1">
    <citation type="submission" date="2022-10" db="EMBL/GenBank/DDBJ databases">
        <title>Culturing micro-colonial fungi from biological soil crusts in the Mojave desert and describing Neophaeococcomyces mojavensis, and introducing the new genera and species Taxawa tesnikishii.</title>
        <authorList>
            <person name="Kurbessoian T."/>
            <person name="Stajich J.E."/>
        </authorList>
    </citation>
    <scope>NUCLEOTIDE SEQUENCE</scope>
    <source>
        <strain evidence="3">TK_41</strain>
    </source>
</reference>
<dbReference type="GO" id="GO:0005506">
    <property type="term" value="F:iron ion binding"/>
    <property type="evidence" value="ECO:0007669"/>
    <property type="project" value="InterPro"/>
</dbReference>
<comment type="caution">
    <text evidence="3">The sequence shown here is derived from an EMBL/GenBank/DDBJ whole genome shotgun (WGS) entry which is preliminary data.</text>
</comment>
<dbReference type="PANTHER" id="PTHR24305:SF166">
    <property type="entry name" value="CYTOCHROME P450 12A4, MITOCHONDRIAL-RELATED"/>
    <property type="match status" value="1"/>
</dbReference>
<dbReference type="PRINTS" id="PR00463">
    <property type="entry name" value="EP450I"/>
</dbReference>
<keyword evidence="2" id="KW-0408">Iron</keyword>
<dbReference type="PRINTS" id="PR00385">
    <property type="entry name" value="P450"/>
</dbReference>
<evidence type="ECO:0000256" key="1">
    <source>
        <dbReference type="ARBA" id="ARBA00010617"/>
    </source>
</evidence>
<evidence type="ECO:0000256" key="2">
    <source>
        <dbReference type="PIRSR" id="PIRSR602401-1"/>
    </source>
</evidence>
<dbReference type="GO" id="GO:0020037">
    <property type="term" value="F:heme binding"/>
    <property type="evidence" value="ECO:0007669"/>
    <property type="project" value="InterPro"/>
</dbReference>
<dbReference type="SUPFAM" id="SSF48264">
    <property type="entry name" value="Cytochrome P450"/>
    <property type="match status" value="1"/>
</dbReference>
<dbReference type="PANTHER" id="PTHR24305">
    <property type="entry name" value="CYTOCHROME P450"/>
    <property type="match status" value="1"/>
</dbReference>
<keyword evidence="2" id="KW-0479">Metal-binding</keyword>
<dbReference type="InterPro" id="IPR001128">
    <property type="entry name" value="Cyt_P450"/>
</dbReference>
<dbReference type="GO" id="GO:0004497">
    <property type="term" value="F:monooxygenase activity"/>
    <property type="evidence" value="ECO:0007669"/>
    <property type="project" value="InterPro"/>
</dbReference>
<evidence type="ECO:0000313" key="4">
    <source>
        <dbReference type="Proteomes" id="UP001172673"/>
    </source>
</evidence>
<dbReference type="Gene3D" id="1.10.630.10">
    <property type="entry name" value="Cytochrome P450"/>
    <property type="match status" value="1"/>
</dbReference>
<feature type="binding site" description="axial binding residue" evidence="2">
    <location>
        <position position="492"/>
    </location>
    <ligand>
        <name>heme</name>
        <dbReference type="ChEBI" id="CHEBI:30413"/>
    </ligand>
    <ligandPart>
        <name>Fe</name>
        <dbReference type="ChEBI" id="CHEBI:18248"/>
    </ligandPart>
</feature>
<gene>
    <name evidence="3" type="ORF">H2200_011322</name>
</gene>
<accession>A0AA38X0D8</accession>
<keyword evidence="4" id="KW-1185">Reference proteome</keyword>
<comment type="similarity">
    <text evidence="1">Belongs to the cytochrome P450 family.</text>
</comment>
<comment type="cofactor">
    <cofactor evidence="2">
        <name>heme</name>
        <dbReference type="ChEBI" id="CHEBI:30413"/>
    </cofactor>
</comment>
<dbReference type="EMBL" id="JAPDRK010000019">
    <property type="protein sequence ID" value="KAJ9604486.1"/>
    <property type="molecule type" value="Genomic_DNA"/>
</dbReference>
<dbReference type="GO" id="GO:0016705">
    <property type="term" value="F:oxidoreductase activity, acting on paired donors, with incorporation or reduction of molecular oxygen"/>
    <property type="evidence" value="ECO:0007669"/>
    <property type="project" value="InterPro"/>
</dbReference>
<dbReference type="InterPro" id="IPR036396">
    <property type="entry name" value="Cyt_P450_sf"/>
</dbReference>
<dbReference type="Pfam" id="PF00067">
    <property type="entry name" value="p450"/>
    <property type="match status" value="1"/>
</dbReference>
<protein>
    <recommendedName>
        <fullName evidence="5">Cytochrome P450</fullName>
    </recommendedName>
</protein>
<evidence type="ECO:0000313" key="3">
    <source>
        <dbReference type="EMBL" id="KAJ9604486.1"/>
    </source>
</evidence>
<dbReference type="InterPro" id="IPR050121">
    <property type="entry name" value="Cytochrome_P450_monoxygenase"/>
</dbReference>
<name>A0AA38X0D8_9EURO</name>
<proteinExistence type="inferred from homology"/>
<dbReference type="AlphaFoldDB" id="A0AA38X0D8"/>
<dbReference type="Proteomes" id="UP001172673">
    <property type="component" value="Unassembled WGS sequence"/>
</dbReference>
<evidence type="ECO:0008006" key="5">
    <source>
        <dbReference type="Google" id="ProtNLM"/>
    </source>
</evidence>
<organism evidence="3 4">
    <name type="scientific">Cladophialophora chaetospira</name>
    <dbReference type="NCBI Taxonomy" id="386627"/>
    <lineage>
        <taxon>Eukaryota</taxon>
        <taxon>Fungi</taxon>
        <taxon>Dikarya</taxon>
        <taxon>Ascomycota</taxon>
        <taxon>Pezizomycotina</taxon>
        <taxon>Eurotiomycetes</taxon>
        <taxon>Chaetothyriomycetidae</taxon>
        <taxon>Chaetothyriales</taxon>
        <taxon>Herpotrichiellaceae</taxon>
        <taxon>Cladophialophora</taxon>
    </lineage>
</organism>